<gene>
    <name evidence="2" type="ORF">E2C01_097164</name>
</gene>
<feature type="compositionally biased region" description="Low complexity" evidence="1">
    <location>
        <begin position="35"/>
        <end position="51"/>
    </location>
</feature>
<feature type="region of interest" description="Disordered" evidence="1">
    <location>
        <begin position="20"/>
        <end position="51"/>
    </location>
</feature>
<dbReference type="EMBL" id="VSRR010127970">
    <property type="protein sequence ID" value="MPD01628.1"/>
    <property type="molecule type" value="Genomic_DNA"/>
</dbReference>
<dbReference type="AlphaFoldDB" id="A0A5B7K8V3"/>
<accession>A0A5B7K8V3</accession>
<organism evidence="2 3">
    <name type="scientific">Portunus trituberculatus</name>
    <name type="common">Swimming crab</name>
    <name type="synonym">Neptunus trituberculatus</name>
    <dbReference type="NCBI Taxonomy" id="210409"/>
    <lineage>
        <taxon>Eukaryota</taxon>
        <taxon>Metazoa</taxon>
        <taxon>Ecdysozoa</taxon>
        <taxon>Arthropoda</taxon>
        <taxon>Crustacea</taxon>
        <taxon>Multicrustacea</taxon>
        <taxon>Malacostraca</taxon>
        <taxon>Eumalacostraca</taxon>
        <taxon>Eucarida</taxon>
        <taxon>Decapoda</taxon>
        <taxon>Pleocyemata</taxon>
        <taxon>Brachyura</taxon>
        <taxon>Eubrachyura</taxon>
        <taxon>Portunoidea</taxon>
        <taxon>Portunidae</taxon>
        <taxon>Portuninae</taxon>
        <taxon>Portunus</taxon>
    </lineage>
</organism>
<keyword evidence="3" id="KW-1185">Reference proteome</keyword>
<proteinExistence type="predicted"/>
<evidence type="ECO:0000313" key="3">
    <source>
        <dbReference type="Proteomes" id="UP000324222"/>
    </source>
</evidence>
<dbReference type="Proteomes" id="UP000324222">
    <property type="component" value="Unassembled WGS sequence"/>
</dbReference>
<feature type="compositionally biased region" description="Polar residues" evidence="1">
    <location>
        <begin position="21"/>
        <end position="34"/>
    </location>
</feature>
<evidence type="ECO:0000256" key="1">
    <source>
        <dbReference type="SAM" id="MobiDB-lite"/>
    </source>
</evidence>
<evidence type="ECO:0000313" key="2">
    <source>
        <dbReference type="EMBL" id="MPD01628.1"/>
    </source>
</evidence>
<reference evidence="2 3" key="1">
    <citation type="submission" date="2019-05" db="EMBL/GenBank/DDBJ databases">
        <title>Another draft genome of Portunus trituberculatus and its Hox gene families provides insights of decapod evolution.</title>
        <authorList>
            <person name="Jeong J.-H."/>
            <person name="Song I."/>
            <person name="Kim S."/>
            <person name="Choi T."/>
            <person name="Kim D."/>
            <person name="Ryu S."/>
            <person name="Kim W."/>
        </authorList>
    </citation>
    <scope>NUCLEOTIDE SEQUENCE [LARGE SCALE GENOMIC DNA]</scope>
    <source>
        <tissue evidence="2">Muscle</tissue>
    </source>
</reference>
<protein>
    <submittedName>
        <fullName evidence="2">Uncharacterized protein</fullName>
    </submittedName>
</protein>
<comment type="caution">
    <text evidence="2">The sequence shown here is derived from an EMBL/GenBank/DDBJ whole genome shotgun (WGS) entry which is preliminary data.</text>
</comment>
<name>A0A5B7K8V3_PORTR</name>
<sequence length="77" mass="8171">MATPAVTSITPLNFLLPLSLPQANPSTQPPLRTQPTSPILPAPSTTTSSLHPSTLAPILLFLQLFTHMPEPSEKGCL</sequence>